<feature type="transmembrane region" description="Helical" evidence="2">
    <location>
        <begin position="151"/>
        <end position="170"/>
    </location>
</feature>
<comment type="caution">
    <text evidence="3">The sequence shown here is derived from an EMBL/GenBank/DDBJ whole genome shotgun (WGS) entry which is preliminary data.</text>
</comment>
<proteinExistence type="predicted"/>
<evidence type="ECO:0000256" key="2">
    <source>
        <dbReference type="SAM" id="Phobius"/>
    </source>
</evidence>
<evidence type="ECO:0000313" key="3">
    <source>
        <dbReference type="EMBL" id="KAJ9589954.1"/>
    </source>
</evidence>
<dbReference type="EMBL" id="JASPKZ010004581">
    <property type="protein sequence ID" value="KAJ9589954.1"/>
    <property type="molecule type" value="Genomic_DNA"/>
</dbReference>
<protein>
    <recommendedName>
        <fullName evidence="5">Odorant receptor</fullName>
    </recommendedName>
</protein>
<dbReference type="Proteomes" id="UP001233999">
    <property type="component" value="Unassembled WGS sequence"/>
</dbReference>
<keyword evidence="2" id="KW-0472">Membrane</keyword>
<feature type="compositionally biased region" description="Polar residues" evidence="1">
    <location>
        <begin position="286"/>
        <end position="297"/>
    </location>
</feature>
<sequence>MLEALFDHTPLQVSDIEEMDSHELGLMNVVRLELMIMGLIPSADIASSRSKLKVFRWYQNIMLCIYIPVMAGQLLAIYHFWGNVDIVTDCAGMFFMFLACFFDYLYLIEHEPAILHICETLETDPIPKASTPRLIEMYLGIVEMCRTEIRIVMEVSWGIAAIGAIKWLIYNPIQNLIIDRHFMNVTSNEDHPNIDFVFIIWFPFDATWSPLFEVIYMFQSILLVMATCHNICANSTFLTFMVHAWGRLEFVECSLNCMEDEMETYGSRYNKKSRQQQIDGERDSNDNTNAEEATNMDTPDGIADEDAFLES</sequence>
<keyword evidence="2" id="KW-0812">Transmembrane</keyword>
<organism evidence="3 4">
    <name type="scientific">Diploptera punctata</name>
    <name type="common">Pacific beetle cockroach</name>
    <dbReference type="NCBI Taxonomy" id="6984"/>
    <lineage>
        <taxon>Eukaryota</taxon>
        <taxon>Metazoa</taxon>
        <taxon>Ecdysozoa</taxon>
        <taxon>Arthropoda</taxon>
        <taxon>Hexapoda</taxon>
        <taxon>Insecta</taxon>
        <taxon>Pterygota</taxon>
        <taxon>Neoptera</taxon>
        <taxon>Polyneoptera</taxon>
        <taxon>Dictyoptera</taxon>
        <taxon>Blattodea</taxon>
        <taxon>Blaberoidea</taxon>
        <taxon>Blaberidae</taxon>
        <taxon>Diplopterinae</taxon>
        <taxon>Diploptera</taxon>
    </lineage>
</organism>
<keyword evidence="2" id="KW-1133">Transmembrane helix</keyword>
<feature type="compositionally biased region" description="Acidic residues" evidence="1">
    <location>
        <begin position="302"/>
        <end position="311"/>
    </location>
</feature>
<reference evidence="3" key="2">
    <citation type="submission" date="2023-05" db="EMBL/GenBank/DDBJ databases">
        <authorList>
            <person name="Fouks B."/>
        </authorList>
    </citation>
    <scope>NUCLEOTIDE SEQUENCE</scope>
    <source>
        <strain evidence="3">Stay&amp;Tobe</strain>
        <tissue evidence="3">Testes</tissue>
    </source>
</reference>
<evidence type="ECO:0000256" key="1">
    <source>
        <dbReference type="SAM" id="MobiDB-lite"/>
    </source>
</evidence>
<accession>A0AAD7ZZW0</accession>
<evidence type="ECO:0008006" key="5">
    <source>
        <dbReference type="Google" id="ProtNLM"/>
    </source>
</evidence>
<evidence type="ECO:0000313" key="4">
    <source>
        <dbReference type="Proteomes" id="UP001233999"/>
    </source>
</evidence>
<keyword evidence="4" id="KW-1185">Reference proteome</keyword>
<feature type="transmembrane region" description="Helical" evidence="2">
    <location>
        <begin position="57"/>
        <end position="80"/>
    </location>
</feature>
<feature type="region of interest" description="Disordered" evidence="1">
    <location>
        <begin position="269"/>
        <end position="311"/>
    </location>
</feature>
<name>A0AAD7ZZW0_DIPPU</name>
<gene>
    <name evidence="3" type="ORF">L9F63_016938</name>
</gene>
<feature type="non-terminal residue" evidence="3">
    <location>
        <position position="311"/>
    </location>
</feature>
<feature type="transmembrane region" description="Helical" evidence="2">
    <location>
        <begin position="86"/>
        <end position="107"/>
    </location>
</feature>
<reference evidence="3" key="1">
    <citation type="journal article" date="2023" name="IScience">
        <title>Live-bearing cockroach genome reveals convergent evolutionary mechanisms linked to viviparity in insects and beyond.</title>
        <authorList>
            <person name="Fouks B."/>
            <person name="Harrison M.C."/>
            <person name="Mikhailova A.A."/>
            <person name="Marchal E."/>
            <person name="English S."/>
            <person name="Carruthers M."/>
            <person name="Jennings E.C."/>
            <person name="Chiamaka E.L."/>
            <person name="Frigard R.A."/>
            <person name="Pippel M."/>
            <person name="Attardo G.M."/>
            <person name="Benoit J.B."/>
            <person name="Bornberg-Bauer E."/>
            <person name="Tobe S.S."/>
        </authorList>
    </citation>
    <scope>NUCLEOTIDE SEQUENCE</scope>
    <source>
        <strain evidence="3">Stay&amp;Tobe</strain>
    </source>
</reference>
<dbReference type="AlphaFoldDB" id="A0AAD7ZZW0"/>